<keyword evidence="4" id="KW-0430">Lectin</keyword>
<dbReference type="PROSITE" id="PS00107">
    <property type="entry name" value="PROTEIN_KINASE_ATP"/>
    <property type="match status" value="1"/>
</dbReference>
<keyword evidence="4" id="KW-0418">Kinase</keyword>
<dbReference type="PROSITE" id="PS50011">
    <property type="entry name" value="PROTEIN_KINASE_DOM"/>
    <property type="match status" value="1"/>
</dbReference>
<name>A0A445HUQ6_GLYSO</name>
<feature type="domain" description="Protein kinase" evidence="3">
    <location>
        <begin position="40"/>
        <end position="158"/>
    </location>
</feature>
<comment type="caution">
    <text evidence="4">The sequence shown here is derived from an EMBL/GenBank/DDBJ whole genome shotgun (WGS) entry which is preliminary data.</text>
</comment>
<dbReference type="SUPFAM" id="SSF56112">
    <property type="entry name" value="Protein kinase-like (PK-like)"/>
    <property type="match status" value="1"/>
</dbReference>
<keyword evidence="2" id="KW-0067">ATP-binding</keyword>
<dbReference type="InterPro" id="IPR011009">
    <property type="entry name" value="Kinase-like_dom_sf"/>
</dbReference>
<dbReference type="InterPro" id="IPR051343">
    <property type="entry name" value="G-type_lectin_kinases/EP1-like"/>
</dbReference>
<dbReference type="InterPro" id="IPR001245">
    <property type="entry name" value="Ser-Thr/Tyr_kinase_cat_dom"/>
</dbReference>
<keyword evidence="4" id="KW-0808">Transferase</keyword>
<evidence type="ECO:0000259" key="3">
    <source>
        <dbReference type="PROSITE" id="PS50011"/>
    </source>
</evidence>
<dbReference type="GO" id="GO:0004672">
    <property type="term" value="F:protein kinase activity"/>
    <property type="evidence" value="ECO:0007669"/>
    <property type="project" value="InterPro"/>
</dbReference>
<evidence type="ECO:0000256" key="2">
    <source>
        <dbReference type="PROSITE-ProRule" id="PRU10141"/>
    </source>
</evidence>
<reference evidence="4 5" key="1">
    <citation type="submission" date="2018-09" db="EMBL/GenBank/DDBJ databases">
        <title>A high-quality reference genome of wild soybean provides a powerful tool to mine soybean genomes.</title>
        <authorList>
            <person name="Xie M."/>
            <person name="Chung C.Y.L."/>
            <person name="Li M.-W."/>
            <person name="Wong F.-L."/>
            <person name="Chan T.-F."/>
            <person name="Lam H.-M."/>
        </authorList>
    </citation>
    <scope>NUCLEOTIDE SEQUENCE [LARGE SCALE GENOMIC DNA]</scope>
    <source>
        <strain evidence="5">cv. W05</strain>
        <tissue evidence="4">Hypocotyl of etiolated seedlings</tissue>
    </source>
</reference>
<gene>
    <name evidence="4" type="ORF">D0Y65_035361</name>
</gene>
<dbReference type="EMBL" id="QZWG01000012">
    <property type="protein sequence ID" value="RZB77432.1"/>
    <property type="molecule type" value="Genomic_DNA"/>
</dbReference>
<dbReference type="Pfam" id="PF07714">
    <property type="entry name" value="PK_Tyr_Ser-Thr"/>
    <property type="match status" value="1"/>
</dbReference>
<keyword evidence="4" id="KW-0675">Receptor</keyword>
<dbReference type="InterPro" id="IPR000719">
    <property type="entry name" value="Prot_kinase_dom"/>
</dbReference>
<dbReference type="GO" id="GO:0030246">
    <property type="term" value="F:carbohydrate binding"/>
    <property type="evidence" value="ECO:0007669"/>
    <property type="project" value="UniProtKB-KW"/>
</dbReference>
<keyword evidence="1" id="KW-0732">Signal</keyword>
<evidence type="ECO:0000313" key="5">
    <source>
        <dbReference type="Proteomes" id="UP000289340"/>
    </source>
</evidence>
<evidence type="ECO:0000256" key="1">
    <source>
        <dbReference type="ARBA" id="ARBA00022729"/>
    </source>
</evidence>
<sequence length="158" mass="18058">MCFYLLPCFIFYHKRPLINPKLSATTIRYFTYKELEEATTGFKQMLGHGAFGTVYRGVLTSDTSRYVAVKRLDKEVPEGQKEFKTEVNVIGQTHHRNLVNVMKGSILFWCMSTCAMAPCLAFSLGSQGLIGTKECKLRWELQEISHICMKVQHSDHSL</sequence>
<dbReference type="GO" id="GO:0005524">
    <property type="term" value="F:ATP binding"/>
    <property type="evidence" value="ECO:0007669"/>
    <property type="project" value="UniProtKB-UniRule"/>
</dbReference>
<dbReference type="Gene3D" id="3.30.200.20">
    <property type="entry name" value="Phosphorylase Kinase, domain 1"/>
    <property type="match status" value="1"/>
</dbReference>
<dbReference type="PANTHER" id="PTHR47976">
    <property type="entry name" value="G-TYPE LECTIN S-RECEPTOR-LIKE SERINE/THREONINE-PROTEIN KINASE SD2-5"/>
    <property type="match status" value="1"/>
</dbReference>
<organism evidence="4 5">
    <name type="scientific">Glycine soja</name>
    <name type="common">Wild soybean</name>
    <dbReference type="NCBI Taxonomy" id="3848"/>
    <lineage>
        <taxon>Eukaryota</taxon>
        <taxon>Viridiplantae</taxon>
        <taxon>Streptophyta</taxon>
        <taxon>Embryophyta</taxon>
        <taxon>Tracheophyta</taxon>
        <taxon>Spermatophyta</taxon>
        <taxon>Magnoliopsida</taxon>
        <taxon>eudicotyledons</taxon>
        <taxon>Gunneridae</taxon>
        <taxon>Pentapetalae</taxon>
        <taxon>rosids</taxon>
        <taxon>fabids</taxon>
        <taxon>Fabales</taxon>
        <taxon>Fabaceae</taxon>
        <taxon>Papilionoideae</taxon>
        <taxon>50 kb inversion clade</taxon>
        <taxon>NPAAA clade</taxon>
        <taxon>indigoferoid/millettioid clade</taxon>
        <taxon>Phaseoleae</taxon>
        <taxon>Glycine</taxon>
        <taxon>Glycine subgen. Soja</taxon>
    </lineage>
</organism>
<protein>
    <submittedName>
        <fullName evidence="4">G-type lectin S-receptor-like serine/threonine-protein kinase LECRK1</fullName>
    </submittedName>
</protein>
<evidence type="ECO:0000313" key="4">
    <source>
        <dbReference type="EMBL" id="RZB77432.1"/>
    </source>
</evidence>
<dbReference type="Proteomes" id="UP000289340">
    <property type="component" value="Chromosome 12"/>
</dbReference>
<dbReference type="InterPro" id="IPR017441">
    <property type="entry name" value="Protein_kinase_ATP_BS"/>
</dbReference>
<dbReference type="AlphaFoldDB" id="A0A445HUQ6"/>
<feature type="binding site" evidence="2">
    <location>
        <position position="70"/>
    </location>
    <ligand>
        <name>ATP</name>
        <dbReference type="ChEBI" id="CHEBI:30616"/>
    </ligand>
</feature>
<dbReference type="PANTHER" id="PTHR47976:SF2">
    <property type="entry name" value="RECEPTOR-LIKE SERINE_THREONINE-PROTEIN KINASE"/>
    <property type="match status" value="1"/>
</dbReference>
<accession>A0A445HUQ6</accession>
<keyword evidence="2" id="KW-0547">Nucleotide-binding</keyword>
<keyword evidence="5" id="KW-1185">Reference proteome</keyword>
<proteinExistence type="predicted"/>